<evidence type="ECO:0000259" key="1">
    <source>
        <dbReference type="Pfam" id="PF11575"/>
    </source>
</evidence>
<evidence type="ECO:0000313" key="3">
    <source>
        <dbReference type="Proteomes" id="UP000295722"/>
    </source>
</evidence>
<evidence type="ECO:0000313" key="2">
    <source>
        <dbReference type="EMBL" id="TDG17869.1"/>
    </source>
</evidence>
<organism evidence="2 3">
    <name type="scientific">Paraburkholderia silviterrae</name>
    <dbReference type="NCBI Taxonomy" id="2528715"/>
    <lineage>
        <taxon>Bacteria</taxon>
        <taxon>Pseudomonadati</taxon>
        <taxon>Pseudomonadota</taxon>
        <taxon>Betaproteobacteria</taxon>
        <taxon>Burkholderiales</taxon>
        <taxon>Burkholderiaceae</taxon>
        <taxon>Paraburkholderia</taxon>
    </lineage>
</organism>
<gene>
    <name evidence="2" type="ORF">EYW47_36450</name>
</gene>
<proteinExistence type="predicted"/>
<dbReference type="OrthoDB" id="7942745at2"/>
<comment type="caution">
    <text evidence="2">The sequence shown here is derived from an EMBL/GenBank/DDBJ whole genome shotgun (WGS) entry which is preliminary data.</text>
</comment>
<dbReference type="AlphaFoldDB" id="A0A4R5LZ55"/>
<dbReference type="Proteomes" id="UP000295722">
    <property type="component" value="Unassembled WGS sequence"/>
</dbReference>
<sequence>MAANRALEDMLRLAARLVPGLRGVVLAQPEAPSARSVQDPVYVCPAPRADEGNRAALDALLAHWSRAYPEAGRAYWASRCWGILIWQPVYLSVIGVHAAQRVLSLAALAQPVSEGWTREVRLPDHAPATGDTERLIAHAAREIAACCAQIYAALTPVIHVNPAVARGTQADVVLAALLAARKMRPEWSHAQVDALGRQWLAALGLADCGGYFAFARSDGSCSLALERRTCCYHYRRRDGEMCSTCPRLAKHERIVRLNAERDAVLEAHGVQPKGIDR</sequence>
<dbReference type="Pfam" id="PF11575">
    <property type="entry name" value="FhuF_C"/>
    <property type="match status" value="1"/>
</dbReference>
<protein>
    <submittedName>
        <fullName evidence="2">Siderophore ferric iron reductase</fullName>
    </submittedName>
</protein>
<dbReference type="EMBL" id="SMRP01000038">
    <property type="protein sequence ID" value="TDG17869.1"/>
    <property type="molecule type" value="Genomic_DNA"/>
</dbReference>
<keyword evidence="3" id="KW-1185">Reference proteome</keyword>
<accession>A0A4R5LZ55</accession>
<name>A0A4R5LZ55_9BURK</name>
<dbReference type="GO" id="GO:0051537">
    <property type="term" value="F:2 iron, 2 sulfur cluster binding"/>
    <property type="evidence" value="ECO:0007669"/>
    <property type="project" value="InterPro"/>
</dbReference>
<dbReference type="RefSeq" id="WP_133199656.1">
    <property type="nucleotide sequence ID" value="NZ_JBHUCW010000042.1"/>
</dbReference>
<dbReference type="InterPro" id="IPR023998">
    <property type="entry name" value="FCR-like"/>
</dbReference>
<reference evidence="2 3" key="1">
    <citation type="submission" date="2019-03" db="EMBL/GenBank/DDBJ databases">
        <title>Paraburkholderia sp. 4M-K11, isolated from subtropical forest soil.</title>
        <authorList>
            <person name="Gao Z.-H."/>
            <person name="Qiu L.-H."/>
        </authorList>
    </citation>
    <scope>NUCLEOTIDE SEQUENCE [LARGE SCALE GENOMIC DNA]</scope>
    <source>
        <strain evidence="2 3">4M-K11</strain>
    </source>
</reference>
<dbReference type="InterPro" id="IPR024726">
    <property type="entry name" value="FhuF_C"/>
</dbReference>
<dbReference type="NCBIfam" id="TIGR03950">
    <property type="entry name" value="sidero_Fe_reduc"/>
    <property type="match status" value="1"/>
</dbReference>
<feature type="domain" description="Ferric siderophore reductase C-terminal" evidence="1">
    <location>
        <begin position="227"/>
        <end position="247"/>
    </location>
</feature>